<sequence>MSFNILEKLKRGKEVFGTWCMIPSSFTVDVIARTGLDFIVIDLEHGSISWETCEEMVKSSILHNCHPIVRVGDDQENTILHALETGCEGVLVPHVSKVEKAKAIVEAARYFPYGKRGLSPYTRCHGYTHVDLAESMKRHGESTFVGILVEGQEGINNLPEIAKVEGIDCIYLGMYDISQSVGLPGQLEHPDVINQLEKCLKIILTSGKTAGTFVRDIQTAKLYRSMGFKFLAFVADSYSMTTFYKNSVAEFHSK</sequence>
<name>A0A2N0APR6_9LEPT</name>
<dbReference type="Gene3D" id="3.20.20.60">
    <property type="entry name" value="Phosphoenolpyruvate-binding domains"/>
    <property type="match status" value="1"/>
</dbReference>
<comment type="similarity">
    <text evidence="1">Belongs to the HpcH/HpaI aldolase family.</text>
</comment>
<evidence type="ECO:0000313" key="6">
    <source>
        <dbReference type="Proteomes" id="UP000232145"/>
    </source>
</evidence>
<dbReference type="GO" id="GO:0046872">
    <property type="term" value="F:metal ion binding"/>
    <property type="evidence" value="ECO:0007669"/>
    <property type="project" value="UniProtKB-KW"/>
</dbReference>
<organism evidence="5 6">
    <name type="scientific">Leptospira harrisiae</name>
    <dbReference type="NCBI Taxonomy" id="2023189"/>
    <lineage>
        <taxon>Bacteria</taxon>
        <taxon>Pseudomonadati</taxon>
        <taxon>Spirochaetota</taxon>
        <taxon>Spirochaetia</taxon>
        <taxon>Leptospirales</taxon>
        <taxon>Leptospiraceae</taxon>
        <taxon>Leptospira</taxon>
    </lineage>
</organism>
<evidence type="ECO:0000256" key="3">
    <source>
        <dbReference type="ARBA" id="ARBA00023239"/>
    </source>
</evidence>
<dbReference type="InterPro" id="IPR040442">
    <property type="entry name" value="Pyrv_kinase-like_dom_sf"/>
</dbReference>
<accession>A0A2N0APR6</accession>
<comment type="caution">
    <text evidence="5">The sequence shown here is derived from an EMBL/GenBank/DDBJ whole genome shotgun (WGS) entry which is preliminary data.</text>
</comment>
<dbReference type="GO" id="GO:0016832">
    <property type="term" value="F:aldehyde-lyase activity"/>
    <property type="evidence" value="ECO:0007669"/>
    <property type="project" value="TreeGrafter"/>
</dbReference>
<reference evidence="5 6" key="1">
    <citation type="submission" date="2017-07" db="EMBL/GenBank/DDBJ databases">
        <title>Leptospira spp. isolated from tropical soils.</title>
        <authorList>
            <person name="Thibeaux R."/>
            <person name="Iraola G."/>
            <person name="Ferres I."/>
            <person name="Bierque E."/>
            <person name="Girault D."/>
            <person name="Soupe-Gilbert M.-E."/>
            <person name="Picardeau M."/>
            <person name="Goarant C."/>
        </authorList>
    </citation>
    <scope>NUCLEOTIDE SEQUENCE [LARGE SCALE GENOMIC DNA]</scope>
    <source>
        <strain evidence="5 6">FH2-B-A1</strain>
    </source>
</reference>
<dbReference type="InterPro" id="IPR050251">
    <property type="entry name" value="HpcH-HpaI_aldolase"/>
</dbReference>
<dbReference type="Proteomes" id="UP000232145">
    <property type="component" value="Unassembled WGS sequence"/>
</dbReference>
<dbReference type="PANTHER" id="PTHR30502:SF0">
    <property type="entry name" value="PHOSPHOENOLPYRUVATE CARBOXYLASE FAMILY PROTEIN"/>
    <property type="match status" value="1"/>
</dbReference>
<dbReference type="Pfam" id="PF03328">
    <property type="entry name" value="HpcH_HpaI"/>
    <property type="match status" value="1"/>
</dbReference>
<dbReference type="GO" id="GO:0005737">
    <property type="term" value="C:cytoplasm"/>
    <property type="evidence" value="ECO:0007669"/>
    <property type="project" value="TreeGrafter"/>
</dbReference>
<dbReference type="PANTHER" id="PTHR30502">
    <property type="entry name" value="2-KETO-3-DEOXY-L-RHAMNONATE ALDOLASE"/>
    <property type="match status" value="1"/>
</dbReference>
<evidence type="ECO:0000313" key="5">
    <source>
        <dbReference type="EMBL" id="PJZ86287.1"/>
    </source>
</evidence>
<dbReference type="InterPro" id="IPR015813">
    <property type="entry name" value="Pyrv/PenolPyrv_kinase-like_dom"/>
</dbReference>
<evidence type="ECO:0000256" key="1">
    <source>
        <dbReference type="ARBA" id="ARBA00005568"/>
    </source>
</evidence>
<dbReference type="EMBL" id="NPDX01000001">
    <property type="protein sequence ID" value="PJZ86287.1"/>
    <property type="molecule type" value="Genomic_DNA"/>
</dbReference>
<keyword evidence="2" id="KW-0479">Metal-binding</keyword>
<dbReference type="SUPFAM" id="SSF51621">
    <property type="entry name" value="Phosphoenolpyruvate/pyruvate domain"/>
    <property type="match status" value="1"/>
</dbReference>
<dbReference type="RefSeq" id="WP_100743170.1">
    <property type="nucleotide sequence ID" value="NZ_NPDW01000001.1"/>
</dbReference>
<proteinExistence type="inferred from homology"/>
<evidence type="ECO:0000259" key="4">
    <source>
        <dbReference type="Pfam" id="PF03328"/>
    </source>
</evidence>
<dbReference type="InterPro" id="IPR005000">
    <property type="entry name" value="Aldolase/citrate-lyase_domain"/>
</dbReference>
<feature type="domain" description="HpcH/HpaI aldolase/citrate lyase" evidence="4">
    <location>
        <begin position="27"/>
        <end position="238"/>
    </location>
</feature>
<dbReference type="AlphaFoldDB" id="A0A2N0APR6"/>
<protein>
    <recommendedName>
        <fullName evidence="4">HpcH/HpaI aldolase/citrate lyase domain-containing protein</fullName>
    </recommendedName>
</protein>
<keyword evidence="6" id="KW-1185">Reference proteome</keyword>
<gene>
    <name evidence="5" type="ORF">CH364_09015</name>
</gene>
<keyword evidence="3" id="KW-0456">Lyase</keyword>
<dbReference type="OrthoDB" id="86160at2"/>
<evidence type="ECO:0000256" key="2">
    <source>
        <dbReference type="ARBA" id="ARBA00022723"/>
    </source>
</evidence>